<name>A0AAN9GM20_9CAEN</name>
<protein>
    <submittedName>
        <fullName evidence="1">Uncharacterized protein</fullName>
    </submittedName>
</protein>
<gene>
    <name evidence="1" type="ORF">V1264_012907</name>
</gene>
<dbReference type="EMBL" id="JBAMIC010000002">
    <property type="protein sequence ID" value="KAK7113658.1"/>
    <property type="molecule type" value="Genomic_DNA"/>
</dbReference>
<proteinExistence type="predicted"/>
<dbReference type="AlphaFoldDB" id="A0AAN9GM20"/>
<comment type="caution">
    <text evidence="1">The sequence shown here is derived from an EMBL/GenBank/DDBJ whole genome shotgun (WGS) entry which is preliminary data.</text>
</comment>
<evidence type="ECO:0000313" key="2">
    <source>
        <dbReference type="Proteomes" id="UP001374579"/>
    </source>
</evidence>
<reference evidence="1 2" key="1">
    <citation type="submission" date="2024-02" db="EMBL/GenBank/DDBJ databases">
        <title>Chromosome-scale genome assembly of the rough periwinkle Littorina saxatilis.</title>
        <authorList>
            <person name="De Jode A."/>
            <person name="Faria R."/>
            <person name="Formenti G."/>
            <person name="Sims Y."/>
            <person name="Smith T.P."/>
            <person name="Tracey A."/>
            <person name="Wood J.M.D."/>
            <person name="Zagrodzka Z.B."/>
            <person name="Johannesson K."/>
            <person name="Butlin R.K."/>
            <person name="Leder E.H."/>
        </authorList>
    </citation>
    <scope>NUCLEOTIDE SEQUENCE [LARGE SCALE GENOMIC DNA]</scope>
    <source>
        <strain evidence="1">Snail1</strain>
        <tissue evidence="1">Muscle</tissue>
    </source>
</reference>
<organism evidence="1 2">
    <name type="scientific">Littorina saxatilis</name>
    <dbReference type="NCBI Taxonomy" id="31220"/>
    <lineage>
        <taxon>Eukaryota</taxon>
        <taxon>Metazoa</taxon>
        <taxon>Spiralia</taxon>
        <taxon>Lophotrochozoa</taxon>
        <taxon>Mollusca</taxon>
        <taxon>Gastropoda</taxon>
        <taxon>Caenogastropoda</taxon>
        <taxon>Littorinimorpha</taxon>
        <taxon>Littorinoidea</taxon>
        <taxon>Littorinidae</taxon>
        <taxon>Littorina</taxon>
    </lineage>
</organism>
<sequence>MHSNKNIILQSTLALNDASLPLHHKSYTREAVGEKKKILEHGRDNLKSGSSWNTTITAACSKFGECLPFHSHLEGYFFQIIVRLSILRVTQHVFLIRSLKRSERLFFSPVME</sequence>
<keyword evidence="2" id="KW-1185">Reference proteome</keyword>
<evidence type="ECO:0000313" key="1">
    <source>
        <dbReference type="EMBL" id="KAK7113658.1"/>
    </source>
</evidence>
<dbReference type="Proteomes" id="UP001374579">
    <property type="component" value="Unassembled WGS sequence"/>
</dbReference>
<accession>A0AAN9GM20</accession>